<accession>Q7UQH7</accession>
<dbReference type="Proteomes" id="UP000001025">
    <property type="component" value="Chromosome"/>
</dbReference>
<keyword evidence="2" id="KW-1185">Reference proteome</keyword>
<organism evidence="1 2">
    <name type="scientific">Rhodopirellula baltica (strain DSM 10527 / NCIMB 13988 / SH1)</name>
    <dbReference type="NCBI Taxonomy" id="243090"/>
    <lineage>
        <taxon>Bacteria</taxon>
        <taxon>Pseudomonadati</taxon>
        <taxon>Planctomycetota</taxon>
        <taxon>Planctomycetia</taxon>
        <taxon>Pirellulales</taxon>
        <taxon>Pirellulaceae</taxon>
        <taxon>Rhodopirellula</taxon>
    </lineage>
</organism>
<name>Q7UQH7_RHOBA</name>
<dbReference type="HOGENOM" id="CLU_2976301_0_0_0"/>
<sequence>MPAAVGRIARRLVRKAYSRREQANHSLIRRLRWFTTHHIRSWSGVLESDHFKLSMPSR</sequence>
<dbReference type="STRING" id="243090.RB6323"/>
<dbReference type="KEGG" id="rba:RB6323"/>
<evidence type="ECO:0000313" key="1">
    <source>
        <dbReference type="EMBL" id="CAD74726.1"/>
    </source>
</evidence>
<gene>
    <name evidence="1" type="ordered locus">RB6323</name>
</gene>
<reference evidence="1 2" key="1">
    <citation type="journal article" date="2003" name="Proc. Natl. Acad. Sci. U.S.A.">
        <title>Complete genome sequence of the marine planctomycete Pirellula sp. strain 1.</title>
        <authorList>
            <person name="Gloeckner F.O."/>
            <person name="Kube M."/>
            <person name="Bauer M."/>
            <person name="Teeling H."/>
            <person name="Lombardot T."/>
            <person name="Ludwig W."/>
            <person name="Gade D."/>
            <person name="Beck A."/>
            <person name="Borzym K."/>
            <person name="Heitmann K."/>
            <person name="Rabus R."/>
            <person name="Schlesner H."/>
            <person name="Amann R."/>
            <person name="Reinhardt R."/>
        </authorList>
    </citation>
    <scope>NUCLEOTIDE SEQUENCE [LARGE SCALE GENOMIC DNA]</scope>
    <source>
        <strain evidence="2">DSM 10527 / NCIMB 13988 / SH1</strain>
    </source>
</reference>
<dbReference type="AlphaFoldDB" id="Q7UQH7"/>
<dbReference type="InParanoid" id="Q7UQH7"/>
<protein>
    <submittedName>
        <fullName evidence="1">Uncharacterized protein</fullName>
    </submittedName>
</protein>
<dbReference type="EMBL" id="BX294143">
    <property type="protein sequence ID" value="CAD74726.1"/>
    <property type="molecule type" value="Genomic_DNA"/>
</dbReference>
<evidence type="ECO:0000313" key="2">
    <source>
        <dbReference type="Proteomes" id="UP000001025"/>
    </source>
</evidence>
<proteinExistence type="predicted"/>
<dbReference type="EnsemblBacteria" id="CAD74726">
    <property type="protein sequence ID" value="CAD74726"/>
    <property type="gene ID" value="RB6323"/>
</dbReference>